<feature type="compositionally biased region" description="Basic residues" evidence="4">
    <location>
        <begin position="407"/>
        <end position="420"/>
    </location>
</feature>
<feature type="compositionally biased region" description="Basic residues" evidence="4">
    <location>
        <begin position="280"/>
        <end position="300"/>
    </location>
</feature>
<dbReference type="Gene3D" id="1.10.3130.10">
    <property type="entry name" value="serine acetyltransferase, domain 1"/>
    <property type="match status" value="1"/>
</dbReference>
<comment type="caution">
    <text evidence="6">The sequence shown here is derived from an EMBL/GenBank/DDBJ whole genome shotgun (WGS) entry which is preliminary data.</text>
</comment>
<dbReference type="GO" id="GO:0006535">
    <property type="term" value="P:cysteine biosynthetic process from serine"/>
    <property type="evidence" value="ECO:0007669"/>
    <property type="project" value="InterPro"/>
</dbReference>
<dbReference type="Gene3D" id="2.160.10.10">
    <property type="entry name" value="Hexapeptide repeat proteins"/>
    <property type="match status" value="1"/>
</dbReference>
<organism evidence="6 7">
    <name type="scientific">Pelagomonas calceolata</name>
    <dbReference type="NCBI Taxonomy" id="35677"/>
    <lineage>
        <taxon>Eukaryota</taxon>
        <taxon>Sar</taxon>
        <taxon>Stramenopiles</taxon>
        <taxon>Ochrophyta</taxon>
        <taxon>Pelagophyceae</taxon>
        <taxon>Pelagomonadales</taxon>
        <taxon>Pelagomonadaceae</taxon>
        <taxon>Pelagomonas</taxon>
    </lineage>
</organism>
<evidence type="ECO:0000259" key="5">
    <source>
        <dbReference type="SMART" id="SM00971"/>
    </source>
</evidence>
<keyword evidence="3" id="KW-0012">Acyltransferase</keyword>
<dbReference type="OrthoDB" id="25818at2759"/>
<name>A0A8J2SFD0_9STRA</name>
<evidence type="ECO:0000313" key="7">
    <source>
        <dbReference type="Proteomes" id="UP000789595"/>
    </source>
</evidence>
<keyword evidence="7" id="KW-1185">Reference proteome</keyword>
<feature type="domain" description="Serine acetyltransferase N-terminal" evidence="5">
    <location>
        <begin position="43"/>
        <end position="143"/>
    </location>
</feature>
<accession>A0A8J2SFD0</accession>
<evidence type="ECO:0000313" key="6">
    <source>
        <dbReference type="EMBL" id="CAH0369636.1"/>
    </source>
</evidence>
<feature type="compositionally biased region" description="Low complexity" evidence="4">
    <location>
        <begin position="301"/>
        <end position="319"/>
    </location>
</feature>
<dbReference type="Proteomes" id="UP000789595">
    <property type="component" value="Unassembled WGS sequence"/>
</dbReference>
<dbReference type="UniPathway" id="UPA00136">
    <property type="reaction ID" value="UER00199"/>
</dbReference>
<protein>
    <recommendedName>
        <fullName evidence="5">Serine acetyltransferase N-terminal domain-containing protein</fullName>
    </recommendedName>
</protein>
<gene>
    <name evidence="6" type="ORF">PECAL_2P27650</name>
</gene>
<dbReference type="InterPro" id="IPR045304">
    <property type="entry name" value="LbH_SAT"/>
</dbReference>
<feature type="compositionally biased region" description="Low complexity" evidence="4">
    <location>
        <begin position="263"/>
        <end position="279"/>
    </location>
</feature>
<dbReference type="CDD" id="cd03354">
    <property type="entry name" value="LbH_SAT"/>
    <property type="match status" value="1"/>
</dbReference>
<keyword evidence="1" id="KW-0028">Amino-acid biosynthesis</keyword>
<dbReference type="InterPro" id="IPR011004">
    <property type="entry name" value="Trimer_LpxA-like_sf"/>
</dbReference>
<evidence type="ECO:0000256" key="3">
    <source>
        <dbReference type="ARBA" id="ARBA00023315"/>
    </source>
</evidence>
<dbReference type="GO" id="GO:0005737">
    <property type="term" value="C:cytoplasm"/>
    <property type="evidence" value="ECO:0007669"/>
    <property type="project" value="InterPro"/>
</dbReference>
<proteinExistence type="predicted"/>
<dbReference type="GO" id="GO:0009001">
    <property type="term" value="F:serine O-acetyltransferase activity"/>
    <property type="evidence" value="ECO:0007669"/>
    <property type="project" value="InterPro"/>
</dbReference>
<keyword evidence="2" id="KW-0808">Transferase</keyword>
<feature type="region of interest" description="Disordered" evidence="4">
    <location>
        <begin position="258"/>
        <end position="357"/>
    </location>
</feature>
<dbReference type="SUPFAM" id="SSF51161">
    <property type="entry name" value="Trimeric LpxA-like enzymes"/>
    <property type="match status" value="1"/>
</dbReference>
<feature type="compositionally biased region" description="Low complexity" evidence="4">
    <location>
        <begin position="337"/>
        <end position="354"/>
    </location>
</feature>
<evidence type="ECO:0000256" key="1">
    <source>
        <dbReference type="ARBA" id="ARBA00022605"/>
    </source>
</evidence>
<evidence type="ECO:0000256" key="4">
    <source>
        <dbReference type="SAM" id="MobiDB-lite"/>
    </source>
</evidence>
<sequence>MSQRAVLAAGAVAAAAAWLIRRTKQDETRERAGSIAYDTKDELFHAMRKDAITAASREPWMAGILQHIIDARCFEDAVANMLMHKLAYETTNKQEMRRKFREALLEESAACRADAQAVVQRDPAADGVLDVVMYFKGFSAIQGYRIAHRAWEAGERAYALWLQSRCSQQFGVDIHPAAVIGPAVIIDHATGVVIGETAVVGEGCTLLHGVTLGGSGKDHGDRHPKIGKHVLLGAGCSVLGNIRVGDRYRRGVLVHHTPSTHIRAGQSSAPAPSSSSPSRPARRPSGRRRRSSAACRRRIPRAAAGSTPASRSASGASSRGMRDPLQKIRSRTRRSRSCSPVPASTKPPSASSSSNWTEIWTASSRRRSSGKILTSAAINCARPCASRRCSAPSGGRLLNDMSSARCTRSRRLDRHRRRTAPSRAPNDCSGALDDDSP</sequence>
<dbReference type="InterPro" id="IPR010493">
    <property type="entry name" value="Ser_AcTrfase_N"/>
</dbReference>
<feature type="region of interest" description="Disordered" evidence="4">
    <location>
        <begin position="391"/>
        <end position="437"/>
    </location>
</feature>
<dbReference type="AlphaFoldDB" id="A0A8J2SFD0"/>
<dbReference type="InterPro" id="IPR042122">
    <property type="entry name" value="Ser_AcTrfase_N_sf"/>
</dbReference>
<dbReference type="PANTHER" id="PTHR42811">
    <property type="entry name" value="SERINE ACETYLTRANSFERASE"/>
    <property type="match status" value="1"/>
</dbReference>
<reference evidence="6" key="1">
    <citation type="submission" date="2021-11" db="EMBL/GenBank/DDBJ databases">
        <authorList>
            <consortium name="Genoscope - CEA"/>
            <person name="William W."/>
        </authorList>
    </citation>
    <scope>NUCLEOTIDE SEQUENCE</scope>
</reference>
<dbReference type="SMART" id="SM00971">
    <property type="entry name" value="SATase_N"/>
    <property type="match status" value="1"/>
</dbReference>
<dbReference type="Pfam" id="PF06426">
    <property type="entry name" value="SATase_N"/>
    <property type="match status" value="1"/>
</dbReference>
<dbReference type="EMBL" id="CAKKNE010000002">
    <property type="protein sequence ID" value="CAH0369636.1"/>
    <property type="molecule type" value="Genomic_DNA"/>
</dbReference>
<evidence type="ECO:0000256" key="2">
    <source>
        <dbReference type="ARBA" id="ARBA00022679"/>
    </source>
</evidence>